<dbReference type="PROSITE" id="PS01161">
    <property type="entry name" value="GLC_GALNAC_ISOMERASE"/>
    <property type="match status" value="1"/>
</dbReference>
<organism evidence="3 4">
    <name type="scientific">Flagellimonas flava</name>
    <dbReference type="NCBI Taxonomy" id="570519"/>
    <lineage>
        <taxon>Bacteria</taxon>
        <taxon>Pseudomonadati</taxon>
        <taxon>Bacteroidota</taxon>
        <taxon>Flavobacteriia</taxon>
        <taxon>Flavobacteriales</taxon>
        <taxon>Flavobacteriaceae</taxon>
        <taxon>Flagellimonas</taxon>
    </lineage>
</organism>
<dbReference type="EMBL" id="FQWL01000001">
    <property type="protein sequence ID" value="SHG30179.1"/>
    <property type="molecule type" value="Genomic_DNA"/>
</dbReference>
<reference evidence="4" key="1">
    <citation type="submission" date="2016-11" db="EMBL/GenBank/DDBJ databases">
        <authorList>
            <person name="Varghese N."/>
            <person name="Submissions S."/>
        </authorList>
    </citation>
    <scope>NUCLEOTIDE SEQUENCE [LARGE SCALE GENOMIC DNA]</scope>
    <source>
        <strain evidence="4">DSM 22638</strain>
    </source>
</reference>
<keyword evidence="3" id="KW-0413">Isomerase</keyword>
<dbReference type="Pfam" id="PF01182">
    <property type="entry name" value="Glucosamine_iso"/>
    <property type="match status" value="1"/>
</dbReference>
<dbReference type="InterPro" id="IPR006148">
    <property type="entry name" value="Glc/Gal-6P_isomerase"/>
</dbReference>
<dbReference type="InterPro" id="IPR018321">
    <property type="entry name" value="Glucosamine6P_isomerase_CS"/>
</dbReference>
<dbReference type="GO" id="GO:0006046">
    <property type="term" value="P:N-acetylglucosamine catabolic process"/>
    <property type="evidence" value="ECO:0007669"/>
    <property type="project" value="TreeGrafter"/>
</dbReference>
<evidence type="ECO:0000256" key="1">
    <source>
        <dbReference type="ARBA" id="ARBA00022801"/>
    </source>
</evidence>
<dbReference type="RefSeq" id="WP_073176634.1">
    <property type="nucleotide sequence ID" value="NZ_FQWL01000001.1"/>
</dbReference>
<keyword evidence="4" id="KW-1185">Reference proteome</keyword>
<dbReference type="GO" id="GO:0019262">
    <property type="term" value="P:N-acetylneuraminate catabolic process"/>
    <property type="evidence" value="ECO:0007669"/>
    <property type="project" value="TreeGrafter"/>
</dbReference>
<dbReference type="GO" id="GO:0005975">
    <property type="term" value="P:carbohydrate metabolic process"/>
    <property type="evidence" value="ECO:0007669"/>
    <property type="project" value="InterPro"/>
</dbReference>
<dbReference type="STRING" id="570519.SAMN04488116_0846"/>
<dbReference type="GO" id="GO:0005829">
    <property type="term" value="C:cytosol"/>
    <property type="evidence" value="ECO:0007669"/>
    <property type="project" value="TreeGrafter"/>
</dbReference>
<accession>A0A1M5IQ71</accession>
<dbReference type="Gene3D" id="3.40.50.1360">
    <property type="match status" value="1"/>
</dbReference>
<proteinExistence type="predicted"/>
<dbReference type="InterPro" id="IPR004547">
    <property type="entry name" value="Glucosamine6P_isomerase"/>
</dbReference>
<protein>
    <submittedName>
        <fullName evidence="3">Galactosamine-6-phosphate isomerase</fullName>
    </submittedName>
</protein>
<name>A0A1M5IQ71_9FLAO</name>
<evidence type="ECO:0000259" key="2">
    <source>
        <dbReference type="Pfam" id="PF01182"/>
    </source>
</evidence>
<dbReference type="Proteomes" id="UP000184532">
    <property type="component" value="Unassembled WGS sequence"/>
</dbReference>
<keyword evidence="1" id="KW-0378">Hydrolase</keyword>
<sequence length="232" mass="25939">MRVWEYAKKEELGVATASLFMEELHKHPDLLLCAATGSSPIPLYNQLAKIATQNSSLFHHLRLIPLDEWIGLPSLEGSCDEYLQQHLMEPLKIDQGRYLKFDAGNSDLEQECLRIGQLLKQEGPIDLCILGMGKNGHLGFNEPAVKLQPHCHIASLSTESQQHGMIRATVLKPSKGITLGMQDILSSRRIILLISGDGKEEAKQQFFSRTISPKCPASMLWQHNNVDCFVLV</sequence>
<dbReference type="OrthoDB" id="9791139at2"/>
<dbReference type="GO" id="GO:0006043">
    <property type="term" value="P:glucosamine catabolic process"/>
    <property type="evidence" value="ECO:0007669"/>
    <property type="project" value="TreeGrafter"/>
</dbReference>
<gene>
    <name evidence="3" type="ORF">SAMN04488116_0846</name>
</gene>
<evidence type="ECO:0000313" key="3">
    <source>
        <dbReference type="EMBL" id="SHG30179.1"/>
    </source>
</evidence>
<dbReference type="AlphaFoldDB" id="A0A1M5IQ71"/>
<dbReference type="InterPro" id="IPR037171">
    <property type="entry name" value="NagB/RpiA_transferase-like"/>
</dbReference>
<feature type="domain" description="Glucosamine/galactosamine-6-phosphate isomerase" evidence="2">
    <location>
        <begin position="20"/>
        <end position="223"/>
    </location>
</feature>
<evidence type="ECO:0000313" key="4">
    <source>
        <dbReference type="Proteomes" id="UP000184532"/>
    </source>
</evidence>
<dbReference type="NCBIfam" id="NF007291">
    <property type="entry name" value="PRK09762.1"/>
    <property type="match status" value="1"/>
</dbReference>
<dbReference type="GO" id="GO:0016853">
    <property type="term" value="F:isomerase activity"/>
    <property type="evidence" value="ECO:0007669"/>
    <property type="project" value="UniProtKB-KW"/>
</dbReference>
<dbReference type="PANTHER" id="PTHR11280">
    <property type="entry name" value="GLUCOSAMINE-6-PHOSPHATE ISOMERASE"/>
    <property type="match status" value="1"/>
</dbReference>
<dbReference type="PANTHER" id="PTHR11280:SF5">
    <property type="entry name" value="GLUCOSAMINE-6-PHOSPHATE ISOMERASE"/>
    <property type="match status" value="1"/>
</dbReference>
<dbReference type="SUPFAM" id="SSF100950">
    <property type="entry name" value="NagB/RpiA/CoA transferase-like"/>
    <property type="match status" value="1"/>
</dbReference>
<dbReference type="GO" id="GO:0004342">
    <property type="term" value="F:glucosamine-6-phosphate deaminase activity"/>
    <property type="evidence" value="ECO:0007669"/>
    <property type="project" value="InterPro"/>
</dbReference>
<dbReference type="GO" id="GO:0042802">
    <property type="term" value="F:identical protein binding"/>
    <property type="evidence" value="ECO:0007669"/>
    <property type="project" value="TreeGrafter"/>
</dbReference>